<proteinExistence type="predicted"/>
<evidence type="ECO:0000259" key="2">
    <source>
        <dbReference type="Pfam" id="PF07589"/>
    </source>
</evidence>
<evidence type="ECO:0000313" key="3">
    <source>
        <dbReference type="EMBL" id="MDO3720128.1"/>
    </source>
</evidence>
<keyword evidence="4" id="KW-1185">Reference proteome</keyword>
<organism evidence="3 4">
    <name type="scientific">Marinobacter suaedae</name>
    <dbReference type="NCBI Taxonomy" id="3057675"/>
    <lineage>
        <taxon>Bacteria</taxon>
        <taxon>Pseudomonadati</taxon>
        <taxon>Pseudomonadota</taxon>
        <taxon>Gammaproteobacteria</taxon>
        <taxon>Pseudomonadales</taxon>
        <taxon>Marinobacteraceae</taxon>
        <taxon>Marinobacter</taxon>
    </lineage>
</organism>
<gene>
    <name evidence="3" type="ORF">QVZ43_00235</name>
</gene>
<name>A0ABT8VW10_9GAMM</name>
<evidence type="ECO:0000313" key="4">
    <source>
        <dbReference type="Proteomes" id="UP001168640"/>
    </source>
</evidence>
<dbReference type="Proteomes" id="UP001168640">
    <property type="component" value="Unassembled WGS sequence"/>
</dbReference>
<evidence type="ECO:0000256" key="1">
    <source>
        <dbReference type="SAM" id="SignalP"/>
    </source>
</evidence>
<feature type="domain" description="Ice-binding protein C-terminal" evidence="2">
    <location>
        <begin position="139"/>
        <end position="161"/>
    </location>
</feature>
<dbReference type="EMBL" id="JAUMIS010000001">
    <property type="protein sequence ID" value="MDO3720128.1"/>
    <property type="molecule type" value="Genomic_DNA"/>
</dbReference>
<protein>
    <submittedName>
        <fullName evidence="3">PEP-CTERM sorting domain-containing protein</fullName>
    </submittedName>
</protein>
<reference evidence="3" key="1">
    <citation type="submission" date="2023-07" db="EMBL/GenBank/DDBJ databases">
        <title>Marinobacter sp. chi1 genome sequencing and assembly.</title>
        <authorList>
            <person name="Park S."/>
        </authorList>
    </citation>
    <scope>NUCLEOTIDE SEQUENCE</scope>
    <source>
        <strain evidence="3">Chi1</strain>
    </source>
</reference>
<keyword evidence="1" id="KW-0732">Signal</keyword>
<feature type="signal peptide" evidence="1">
    <location>
        <begin position="1"/>
        <end position="17"/>
    </location>
</feature>
<feature type="chain" id="PRO_5045370040" evidence="1">
    <location>
        <begin position="18"/>
        <end position="166"/>
    </location>
</feature>
<dbReference type="Pfam" id="PF07589">
    <property type="entry name" value="PEP-CTERM"/>
    <property type="match status" value="1"/>
</dbReference>
<sequence length="166" mass="17988">MKKIPCLLFFFAGSAVGSPVYLTEAGEPWIGNSNNTNMHAVFSTGNWDPVTLANPRLFDKHSDFIFIDTGDGLGGGFDHWMVTRGTKILAGRDFVTSWLASVNLTEVQRWGGGSTHLDINSFRAHLLAIGKDYKADFVAVPEPGYLTILGLGSAGLGFARKVKLPK</sequence>
<accession>A0ABT8VW10</accession>
<dbReference type="InterPro" id="IPR013424">
    <property type="entry name" value="Ice-binding_C"/>
</dbReference>
<comment type="caution">
    <text evidence="3">The sequence shown here is derived from an EMBL/GenBank/DDBJ whole genome shotgun (WGS) entry which is preliminary data.</text>
</comment>
<dbReference type="RefSeq" id="WP_302908402.1">
    <property type="nucleotide sequence ID" value="NZ_JAUMIS010000001.1"/>
</dbReference>